<dbReference type="Pfam" id="PF00613">
    <property type="entry name" value="PI3Ka"/>
    <property type="match status" value="1"/>
</dbReference>
<dbReference type="Gene3D" id="3.30.1010.10">
    <property type="entry name" value="Phosphatidylinositol 3-kinase Catalytic Subunit, Chain A, domain 4"/>
    <property type="match status" value="1"/>
</dbReference>
<feature type="region of interest" description="Disordered" evidence="3">
    <location>
        <begin position="634"/>
        <end position="692"/>
    </location>
</feature>
<dbReference type="PANTHER" id="PTHR10048">
    <property type="entry name" value="PHOSPHATIDYLINOSITOL KINASE"/>
    <property type="match status" value="1"/>
</dbReference>
<dbReference type="InterPro" id="IPR015433">
    <property type="entry name" value="PI3/4_kinase"/>
</dbReference>
<dbReference type="EMBL" id="JAPFFF010000001">
    <property type="protein sequence ID" value="KAK8900251.1"/>
    <property type="molecule type" value="Genomic_DNA"/>
</dbReference>
<organism evidence="6 7">
    <name type="scientific">Tritrichomonas musculus</name>
    <dbReference type="NCBI Taxonomy" id="1915356"/>
    <lineage>
        <taxon>Eukaryota</taxon>
        <taxon>Metamonada</taxon>
        <taxon>Parabasalia</taxon>
        <taxon>Tritrichomonadida</taxon>
        <taxon>Tritrichomonadidae</taxon>
        <taxon>Tritrichomonas</taxon>
    </lineage>
</organism>
<dbReference type="InterPro" id="IPR001263">
    <property type="entry name" value="PI3K_accessory_dom"/>
</dbReference>
<dbReference type="InterPro" id="IPR011009">
    <property type="entry name" value="Kinase-like_dom_sf"/>
</dbReference>
<accession>A0ABR2LA56</accession>
<feature type="compositionally biased region" description="Basic residues" evidence="3">
    <location>
        <begin position="635"/>
        <end position="644"/>
    </location>
</feature>
<feature type="compositionally biased region" description="Acidic residues" evidence="3">
    <location>
        <begin position="675"/>
        <end position="689"/>
    </location>
</feature>
<keyword evidence="1" id="KW-0808">Transferase</keyword>
<evidence type="ECO:0000256" key="3">
    <source>
        <dbReference type="SAM" id="MobiDB-lite"/>
    </source>
</evidence>
<dbReference type="Gene3D" id="1.10.1070.11">
    <property type="entry name" value="Phosphatidylinositol 3-/4-kinase, catalytic domain"/>
    <property type="match status" value="1"/>
</dbReference>
<dbReference type="Gene3D" id="1.25.40.70">
    <property type="entry name" value="Phosphatidylinositol 3-kinase, accessory domain (PIK)"/>
    <property type="match status" value="1"/>
</dbReference>
<dbReference type="InterPro" id="IPR016024">
    <property type="entry name" value="ARM-type_fold"/>
</dbReference>
<reference evidence="6 7" key="1">
    <citation type="submission" date="2024-04" db="EMBL/GenBank/DDBJ databases">
        <title>Tritrichomonas musculus Genome.</title>
        <authorList>
            <person name="Alves-Ferreira E."/>
            <person name="Grigg M."/>
            <person name="Lorenzi H."/>
            <person name="Galac M."/>
        </authorList>
    </citation>
    <scope>NUCLEOTIDE SEQUENCE [LARGE SCALE GENOMIC DNA]</scope>
    <source>
        <strain evidence="6 7">EAF2021</strain>
    </source>
</reference>
<proteinExistence type="predicted"/>
<dbReference type="PROSITE" id="PS50290">
    <property type="entry name" value="PI3_4_KINASE_3"/>
    <property type="match status" value="1"/>
</dbReference>
<evidence type="ECO:0008006" key="8">
    <source>
        <dbReference type="Google" id="ProtNLM"/>
    </source>
</evidence>
<dbReference type="InterPro" id="IPR036940">
    <property type="entry name" value="PI3/4_kinase_cat_sf"/>
</dbReference>
<evidence type="ECO:0000313" key="6">
    <source>
        <dbReference type="EMBL" id="KAK8900251.1"/>
    </source>
</evidence>
<dbReference type="Pfam" id="PF00454">
    <property type="entry name" value="PI3_PI4_kinase"/>
    <property type="match status" value="1"/>
</dbReference>
<name>A0ABR2LA56_9EUKA</name>
<dbReference type="PROSITE" id="PS51545">
    <property type="entry name" value="PIK_HELICAL"/>
    <property type="match status" value="1"/>
</dbReference>
<dbReference type="PANTHER" id="PTHR10048:SF22">
    <property type="entry name" value="PHOSPHATIDYLINOSITOL 4-KINASE BETA"/>
    <property type="match status" value="1"/>
</dbReference>
<dbReference type="SUPFAM" id="SSF48371">
    <property type="entry name" value="ARM repeat"/>
    <property type="match status" value="1"/>
</dbReference>
<dbReference type="Proteomes" id="UP001470230">
    <property type="component" value="Unassembled WGS sequence"/>
</dbReference>
<keyword evidence="7" id="KW-1185">Reference proteome</keyword>
<gene>
    <name evidence="6" type="ORF">M9Y10_002574</name>
</gene>
<keyword evidence="2" id="KW-0418">Kinase</keyword>
<dbReference type="SUPFAM" id="SSF56112">
    <property type="entry name" value="Protein kinase-like (PK-like)"/>
    <property type="match status" value="1"/>
</dbReference>
<evidence type="ECO:0000256" key="2">
    <source>
        <dbReference type="ARBA" id="ARBA00022777"/>
    </source>
</evidence>
<dbReference type="InterPro" id="IPR042236">
    <property type="entry name" value="PI3K_accessory_sf"/>
</dbReference>
<dbReference type="SMART" id="SM00146">
    <property type="entry name" value="PI3Kc"/>
    <property type="match status" value="1"/>
</dbReference>
<protein>
    <recommendedName>
        <fullName evidence="8">Phosphatidylinositol 3-and 4-kinase family protein</fullName>
    </recommendedName>
</protein>
<dbReference type="InterPro" id="IPR000403">
    <property type="entry name" value="PI3/4_kinase_cat_dom"/>
</dbReference>
<feature type="domain" description="PI3K/PI4K catalytic" evidence="4">
    <location>
        <begin position="1167"/>
        <end position="1442"/>
    </location>
</feature>
<dbReference type="PROSITE" id="PS00915">
    <property type="entry name" value="PI3_4_KINASE_1"/>
    <property type="match status" value="1"/>
</dbReference>
<feature type="domain" description="PIK helical" evidence="5">
    <location>
        <begin position="897"/>
        <end position="1097"/>
    </location>
</feature>
<evidence type="ECO:0000259" key="4">
    <source>
        <dbReference type="PROSITE" id="PS50290"/>
    </source>
</evidence>
<comment type="caution">
    <text evidence="6">The sequence shown here is derived from an EMBL/GenBank/DDBJ whole genome shotgun (WGS) entry which is preliminary data.</text>
</comment>
<evidence type="ECO:0000259" key="5">
    <source>
        <dbReference type="PROSITE" id="PS51545"/>
    </source>
</evidence>
<evidence type="ECO:0000256" key="1">
    <source>
        <dbReference type="ARBA" id="ARBA00022679"/>
    </source>
</evidence>
<sequence>MNPNSTTGKSKNTLSQLQGQCLSTSIYSFQALDEVIAAKYQKFHPKISGSSSDLFQPPEDREIEKVNRLLSRLKNQQQLNQLRNILETTQFATVRNRMNDFFLTLFLRPSERETISIPADTIILEFHRFFPFFEEEDQVELLDALSSVLLQVSPSESKSDSPPNMQTYKAVVNGCILTLKRCIKINFPTQLTIVFIKSVLQNSIKIASNLSQRSKSLISNTDYIGEFLPFIAEIEPLMSENDQDMNRLIQQFFITCILFTLDNPNYLSHWDPSLDKIARFIPPLVQRKPKIDFSSTKVRIQELLILYNIQKYRKSEDVIPIFNKYLPGLPSKNIYQLQQMDLADVIYAISIYLLEKMRAERGIFGPILEYIEAKYIPHFSGVLNAMFDPLLNTFYQYLSTVTDLERRNMCASFTMSELIRRFASANLRVQTRVDPILKAFSNDYPIVICNTEVLNSISDTYNELNSNGDQQRIQIFSSIVDKLFSDAVCYVPNSFFAAIFHSQVKKSGSIQLCSGSSSLLPIMQALPQSTRVRMMQEFMLRSVVYGQAQFANEEMIKAVRNDQERFLLSASYVIIHPDSEIITDLIAYNEPQTLMLAWTHVAMQSVEMSKLIVPLLIQTFVDLSKNNVGIFGPKVNKKTSKKPTSKTNKTKESKSSKKKSNSDSDEEEEHSHSESEEEDNQNSEEESSLEDQSNLFTESLVIDEKAVQYQTTLLQFFIENITLNTHYADYASVLICAMDRKFVQHACIVPAIISYAYLGCLIMKTPFKMTARSYDCLQKIIIRLALISYSFTYDDYVLKYVTQRELFLLEQLIFCLPDTLESGYEEHSKIAQSIKRDESAYLSIESKYPIDDHPFPKIAEASFNKVEERYLQNNPFNKNYSMLVKVVAFLLCDEIQIFNAFINQTQVSPSLQRILALRQVKENRLSVSTRVKEIWRIAPEALYPFCKMPRIGQNVLSSIASVMEVDHYTAPSVPMLATLYALSPKSNLNYLAVWDTVPGSKALSLLTPALMKNKISASYVARCFQLFTRRESLLFLPQLVQSLRFDKSEVLRHFLTSYCKQSEIFCHYLLWNILAEKNNPIGNNDNLPGILKNLEKAIIDNMNEQEKKDYENEFGLIDKLDQVSQKLLPMEIDQRPPAFIDMLNEMELPDGLYIPSNPNYKILSIDSEHSVPLKSHARVPILVHFMVYDEDDKDKTPIPFSCIFKIQDDVRQDAMMIQFIDMTRQILTDAGIDHYLFPYRVFATGENRGVIECIQRAKSRHDLGVATNEDLLTYFINKYGQVGTPEFQRAQDNFIKSVAPYSLICYLFQVKDRHNANIMIDEDGHVLHIDFGFIFEISPGGNMKFEKAPFKLTREMIDLMGGSKEAPAFQRFVKLLIQCFFAVRSRHEELESITTLMMNAGFPCFLSDSIKKLQARLFIEKTAKETCTEIIKLVDSAYEATSTTLYDSFQKAQNDIWF</sequence>
<dbReference type="InterPro" id="IPR018936">
    <property type="entry name" value="PI3/4_kinase_CS"/>
</dbReference>
<dbReference type="CDD" id="cd05167">
    <property type="entry name" value="PI4Kc_III_alpha"/>
    <property type="match status" value="1"/>
</dbReference>
<evidence type="ECO:0000313" key="7">
    <source>
        <dbReference type="Proteomes" id="UP001470230"/>
    </source>
</evidence>